<dbReference type="GO" id="GO:0005737">
    <property type="term" value="C:cytoplasm"/>
    <property type="evidence" value="ECO:0007669"/>
    <property type="project" value="UniProtKB-SubCell"/>
</dbReference>
<dbReference type="InterPro" id="IPR013783">
    <property type="entry name" value="Ig-like_fold"/>
</dbReference>
<dbReference type="GO" id="GO:0005524">
    <property type="term" value="F:ATP binding"/>
    <property type="evidence" value="ECO:0007669"/>
    <property type="project" value="UniProtKB-KW"/>
</dbReference>
<evidence type="ECO:0000256" key="5">
    <source>
        <dbReference type="ARBA" id="ARBA00022741"/>
    </source>
</evidence>
<feature type="domain" description="Ig-like" evidence="9">
    <location>
        <begin position="32"/>
        <end position="120"/>
    </location>
</feature>
<keyword evidence="10" id="KW-0808">Transferase</keyword>
<keyword evidence="7" id="KW-0393">Immunoglobulin domain</keyword>
<comment type="similarity">
    <text evidence="2">Belongs to the protein kinase superfamily. CAMK Ser/Thr protein kinase family.</text>
</comment>
<feature type="domain" description="Ig-like" evidence="9">
    <location>
        <begin position="433"/>
        <end position="521"/>
    </location>
</feature>
<dbReference type="InterPro" id="IPR007110">
    <property type="entry name" value="Ig-like_dom"/>
</dbReference>
<evidence type="ECO:0000256" key="2">
    <source>
        <dbReference type="ARBA" id="ARBA00006692"/>
    </source>
</evidence>
<dbReference type="Gene3D" id="2.60.40.10">
    <property type="entry name" value="Immunoglobulins"/>
    <property type="match status" value="4"/>
</dbReference>
<keyword evidence="11" id="KW-1185">Reference proteome</keyword>
<evidence type="ECO:0000256" key="1">
    <source>
        <dbReference type="ARBA" id="ARBA00004496"/>
    </source>
</evidence>
<feature type="domain" description="Ig-like" evidence="9">
    <location>
        <begin position="525"/>
        <end position="617"/>
    </location>
</feature>
<dbReference type="FunFam" id="2.60.40.10:FF:000425">
    <property type="entry name" value="Myosin light chain kinase"/>
    <property type="match status" value="1"/>
</dbReference>
<evidence type="ECO:0000259" key="9">
    <source>
        <dbReference type="PROSITE" id="PS50835"/>
    </source>
</evidence>
<dbReference type="GO" id="GO:0016301">
    <property type="term" value="F:kinase activity"/>
    <property type="evidence" value="ECO:0007669"/>
    <property type="project" value="UniProtKB-KW"/>
</dbReference>
<dbReference type="SUPFAM" id="SSF48726">
    <property type="entry name" value="Immunoglobulin"/>
    <property type="match status" value="4"/>
</dbReference>
<dbReference type="EMBL" id="JAOTOJ010000001">
    <property type="protein sequence ID" value="KAK9410528.1"/>
    <property type="molecule type" value="Genomic_DNA"/>
</dbReference>
<sequence>MGDVKLVSTQISKATLTLNHCPLRPPASTEAPAFILPPRNIQVPVGGTAKFEGQVRGNPEPQITWYRNEHLVTGERCVADCSIRGIFSLIIKGVKEEDGGLYMCQARNAGGIRQVTVELTVEGKVLKKYNLPSSSKSSGGQSTLLPIEQRPSIWGECPPKFATKPNRVIVREGQTGKFSCKITGRPQPQVIWFKDEIQVQKNDRFNMFEKAGIQFLEIQNVQLADAGIYTCTLMNNAGKASVTAELMVQGSLKRDAYSQPLCTSAKPSASTKSTIITKAIETSEFRKPTSNGVVKDLKSTTTEVLLESKERPLVKREIQLAPPKEARENQLQQIMKEPNRDPAKEDRKSQQVLQKTSSTITLRSVKIQPGPKAELKAVSSEQEANGEKTKQLLAADWQAAFSTKSNNLISEELENHVALKKSAAEIKIQKIPPQFECRPQSQEALEGEEVTFRCRVSGKPKATVEWFKEGALLETGDSILIYEEDGVHCLCLKKTHPEDSGFYSCKAFNPGGQASTRWLLTVKRPKVKEVPPHFLRVLKSCHVSEGQDFTLRCSVEGIPVPQVIWLLNDQRIQYACSDFEDGIAKLTVQDALPEDDGVYTCLAENAAGRASCCAQVTVKGKYEDKCPADLSFEK</sequence>
<feature type="compositionally biased region" description="Basic and acidic residues" evidence="8">
    <location>
        <begin position="337"/>
        <end position="349"/>
    </location>
</feature>
<dbReference type="FunFam" id="2.60.40.10:FF:000080">
    <property type="entry name" value="Myosin light chain kinase, smooth muscle"/>
    <property type="match status" value="1"/>
</dbReference>
<dbReference type="PROSITE" id="PS50835">
    <property type="entry name" value="IG_LIKE"/>
    <property type="match status" value="4"/>
</dbReference>
<evidence type="ECO:0000256" key="3">
    <source>
        <dbReference type="ARBA" id="ARBA00022490"/>
    </source>
</evidence>
<evidence type="ECO:0000313" key="10">
    <source>
        <dbReference type="EMBL" id="KAK9410528.1"/>
    </source>
</evidence>
<feature type="domain" description="Ig-like" evidence="9">
    <location>
        <begin position="159"/>
        <end position="247"/>
    </location>
</feature>
<evidence type="ECO:0000256" key="6">
    <source>
        <dbReference type="ARBA" id="ARBA00022840"/>
    </source>
</evidence>
<evidence type="ECO:0000256" key="4">
    <source>
        <dbReference type="ARBA" id="ARBA00022737"/>
    </source>
</evidence>
<reference evidence="10 11" key="1">
    <citation type="journal article" date="2024" name="Proc. Natl. Acad. Sci. U.S.A.">
        <title>The genetic regulatory architecture and epigenomic basis for age-related changes in rattlesnake venom.</title>
        <authorList>
            <person name="Hogan M.P."/>
            <person name="Holding M.L."/>
            <person name="Nystrom G.S."/>
            <person name="Colston T.J."/>
            <person name="Bartlett D.A."/>
            <person name="Mason A.J."/>
            <person name="Ellsworth S.A."/>
            <person name="Rautsaw R.M."/>
            <person name="Lawrence K.C."/>
            <person name="Strickland J.L."/>
            <person name="He B."/>
            <person name="Fraser P."/>
            <person name="Margres M.J."/>
            <person name="Gilbert D.M."/>
            <person name="Gibbs H.L."/>
            <person name="Parkinson C.L."/>
            <person name="Rokyta D.R."/>
        </authorList>
    </citation>
    <scope>NUCLEOTIDE SEQUENCE [LARGE SCALE GENOMIC DNA]</scope>
    <source>
        <strain evidence="10">DRR0105</strain>
    </source>
</reference>
<keyword evidence="5" id="KW-0547">Nucleotide-binding</keyword>
<dbReference type="FunFam" id="2.60.40.10:FF:000147">
    <property type="entry name" value="Myosin light chain kinase"/>
    <property type="match status" value="1"/>
</dbReference>
<evidence type="ECO:0000256" key="7">
    <source>
        <dbReference type="ARBA" id="ARBA00023319"/>
    </source>
</evidence>
<protein>
    <submittedName>
        <fullName evidence="10">Myosin light chain kinase smooth muscle</fullName>
    </submittedName>
</protein>
<keyword evidence="3" id="KW-0963">Cytoplasm</keyword>
<dbReference type="InterPro" id="IPR003599">
    <property type="entry name" value="Ig_sub"/>
</dbReference>
<dbReference type="InterPro" id="IPR013098">
    <property type="entry name" value="Ig_I-set"/>
</dbReference>
<dbReference type="InterPro" id="IPR036179">
    <property type="entry name" value="Ig-like_dom_sf"/>
</dbReference>
<dbReference type="SMART" id="SM00409">
    <property type="entry name" value="IG"/>
    <property type="match status" value="4"/>
</dbReference>
<comment type="subcellular location">
    <subcellularLocation>
        <location evidence="1">Cytoplasm</location>
    </subcellularLocation>
</comment>
<organism evidence="10 11">
    <name type="scientific">Crotalus adamanteus</name>
    <name type="common">Eastern diamondback rattlesnake</name>
    <dbReference type="NCBI Taxonomy" id="8729"/>
    <lineage>
        <taxon>Eukaryota</taxon>
        <taxon>Metazoa</taxon>
        <taxon>Chordata</taxon>
        <taxon>Craniata</taxon>
        <taxon>Vertebrata</taxon>
        <taxon>Euteleostomi</taxon>
        <taxon>Lepidosauria</taxon>
        <taxon>Squamata</taxon>
        <taxon>Bifurcata</taxon>
        <taxon>Unidentata</taxon>
        <taxon>Episquamata</taxon>
        <taxon>Toxicofera</taxon>
        <taxon>Serpentes</taxon>
        <taxon>Colubroidea</taxon>
        <taxon>Viperidae</taxon>
        <taxon>Crotalinae</taxon>
        <taxon>Crotalus</taxon>
    </lineage>
</organism>
<dbReference type="Pfam" id="PF07679">
    <property type="entry name" value="I-set"/>
    <property type="match status" value="4"/>
</dbReference>
<comment type="caution">
    <text evidence="10">The sequence shown here is derived from an EMBL/GenBank/DDBJ whole genome shotgun (WGS) entry which is preliminary data.</text>
</comment>
<evidence type="ECO:0000313" key="11">
    <source>
        <dbReference type="Proteomes" id="UP001474421"/>
    </source>
</evidence>
<dbReference type="FunFam" id="2.60.40.10:FF:000145">
    <property type="entry name" value="Myosin light chain kinase, smooth muscle"/>
    <property type="match status" value="1"/>
</dbReference>
<dbReference type="PANTHER" id="PTHR47633">
    <property type="entry name" value="IMMUNOGLOBULIN"/>
    <property type="match status" value="1"/>
</dbReference>
<proteinExistence type="inferred from homology"/>
<dbReference type="AlphaFoldDB" id="A0AAW1C867"/>
<keyword evidence="10" id="KW-0418">Kinase</keyword>
<name>A0AAW1C867_CROAD</name>
<keyword evidence="4" id="KW-0677">Repeat</keyword>
<dbReference type="SMART" id="SM00408">
    <property type="entry name" value="IGc2"/>
    <property type="match status" value="4"/>
</dbReference>
<dbReference type="InterPro" id="IPR003598">
    <property type="entry name" value="Ig_sub2"/>
</dbReference>
<accession>A0AAW1C867</accession>
<evidence type="ECO:0000256" key="8">
    <source>
        <dbReference type="SAM" id="MobiDB-lite"/>
    </source>
</evidence>
<keyword evidence="6" id="KW-0067">ATP-binding</keyword>
<feature type="region of interest" description="Disordered" evidence="8">
    <location>
        <begin position="336"/>
        <end position="355"/>
    </location>
</feature>
<dbReference type="Proteomes" id="UP001474421">
    <property type="component" value="Unassembled WGS sequence"/>
</dbReference>
<gene>
    <name evidence="10" type="ORF">NXF25_001703</name>
</gene>
<dbReference type="Pfam" id="PF16620">
    <property type="entry name" value="23ISL"/>
    <property type="match status" value="1"/>
</dbReference>